<dbReference type="InterPro" id="IPR000742">
    <property type="entry name" value="EGF"/>
</dbReference>
<name>A0A6J8AKJ2_MYTCO</name>
<reference evidence="4 5" key="1">
    <citation type="submission" date="2020-06" db="EMBL/GenBank/DDBJ databases">
        <authorList>
            <person name="Li R."/>
            <person name="Bekaert M."/>
        </authorList>
    </citation>
    <scope>NUCLEOTIDE SEQUENCE [LARGE SCALE GENOMIC DNA]</scope>
    <source>
        <strain evidence="5">wild</strain>
    </source>
</reference>
<dbReference type="GO" id="GO:0005044">
    <property type="term" value="F:scavenger receptor activity"/>
    <property type="evidence" value="ECO:0007669"/>
    <property type="project" value="InterPro"/>
</dbReference>
<sequence length="511" mass="56740">MQKSSRSTAKFVVLLTYAYVEMIRCTTMKKTDPNVCPKIVSSLTGTQTKLILECCPDYFYQNEKCIACPAGKFGKNCLQPCMPNYHGVQCKKVCNCTDNKKCNPVHGCVCETGYTGSNCSNSCQSGKYGVSCSEECFCANNAGCDPVTGGCLCSAGWFGPHCTKECALGTFGKNCSGICDCPEGAKCDIITGICNSLKDVCVSLKTTDHNVCPRMVVAKNPFESKENMTLECCPDYSLQNGTYQACIAGRYGTDCLVPCLPNYHGVQCKQQCNCAHNKKCDPVQGCVCNEGFNALDGNCTNECHQGFYNISYNFNCSDTCFCRNETFCNPRSGICECSDETLCKNITKKPSPKKHTDTHSVPFITLVNFSAVGMPMLLFACFLLIKQCKHQYQHRPQDSETIGDEIYQGIYCEINDNQLKDQTRVNSIRTGNYNSEKNSQHSTEENYRHNYTAKSLPNLCMYEEELYLNPYCSFQQTDNDYLNPYCALGLGRRVSSCLDLFTLTDNIDVVN</sequence>
<dbReference type="InterPro" id="IPR042635">
    <property type="entry name" value="MEGF10/SREC1/2-like"/>
</dbReference>
<keyword evidence="1" id="KW-0245">EGF-like domain</keyword>
<evidence type="ECO:0000256" key="1">
    <source>
        <dbReference type="ARBA" id="ARBA00022536"/>
    </source>
</evidence>
<keyword evidence="2" id="KW-0812">Transmembrane</keyword>
<dbReference type="AlphaFoldDB" id="A0A6J8AKJ2"/>
<dbReference type="PANTHER" id="PTHR24043:SF8">
    <property type="entry name" value="EGF-LIKE DOMAIN-CONTAINING PROTEIN"/>
    <property type="match status" value="1"/>
</dbReference>
<keyword evidence="5" id="KW-1185">Reference proteome</keyword>
<dbReference type="Proteomes" id="UP000507470">
    <property type="component" value="Unassembled WGS sequence"/>
</dbReference>
<dbReference type="OrthoDB" id="6096785at2759"/>
<accession>A0A6J8AKJ2</accession>
<evidence type="ECO:0000256" key="2">
    <source>
        <dbReference type="SAM" id="Phobius"/>
    </source>
</evidence>
<keyword evidence="2" id="KW-1133">Transmembrane helix</keyword>
<evidence type="ECO:0000259" key="3">
    <source>
        <dbReference type="PROSITE" id="PS00022"/>
    </source>
</evidence>
<feature type="transmembrane region" description="Helical" evidence="2">
    <location>
        <begin position="363"/>
        <end position="385"/>
    </location>
</feature>
<protein>
    <recommendedName>
        <fullName evidence="3">EGF-like domain-containing protein</fullName>
    </recommendedName>
</protein>
<organism evidence="4 5">
    <name type="scientific">Mytilus coruscus</name>
    <name type="common">Sea mussel</name>
    <dbReference type="NCBI Taxonomy" id="42192"/>
    <lineage>
        <taxon>Eukaryota</taxon>
        <taxon>Metazoa</taxon>
        <taxon>Spiralia</taxon>
        <taxon>Lophotrochozoa</taxon>
        <taxon>Mollusca</taxon>
        <taxon>Bivalvia</taxon>
        <taxon>Autobranchia</taxon>
        <taxon>Pteriomorphia</taxon>
        <taxon>Mytilida</taxon>
        <taxon>Mytiloidea</taxon>
        <taxon>Mytilidae</taxon>
        <taxon>Mytilinae</taxon>
        <taxon>Mytilus</taxon>
    </lineage>
</organism>
<dbReference type="PANTHER" id="PTHR24043">
    <property type="entry name" value="SCAVENGER RECEPTOR CLASS F"/>
    <property type="match status" value="1"/>
</dbReference>
<proteinExistence type="predicted"/>
<keyword evidence="2" id="KW-0472">Membrane</keyword>
<dbReference type="Gene3D" id="2.170.300.10">
    <property type="entry name" value="Tie2 ligand-binding domain superfamily"/>
    <property type="match status" value="1"/>
</dbReference>
<evidence type="ECO:0000313" key="5">
    <source>
        <dbReference type="Proteomes" id="UP000507470"/>
    </source>
</evidence>
<dbReference type="PROSITE" id="PS00022">
    <property type="entry name" value="EGF_1"/>
    <property type="match status" value="1"/>
</dbReference>
<feature type="domain" description="EGF-like" evidence="3">
    <location>
        <begin position="151"/>
        <end position="162"/>
    </location>
</feature>
<dbReference type="EMBL" id="CACVKT020001509">
    <property type="protein sequence ID" value="CAC5368928.1"/>
    <property type="molecule type" value="Genomic_DNA"/>
</dbReference>
<gene>
    <name evidence="4" type="ORF">MCOR_8316</name>
</gene>
<evidence type="ECO:0000313" key="4">
    <source>
        <dbReference type="EMBL" id="CAC5368928.1"/>
    </source>
</evidence>